<comment type="caution">
    <text evidence="1">The sequence shown here is derived from an EMBL/GenBank/DDBJ whole genome shotgun (WGS) entry which is preliminary data.</text>
</comment>
<reference evidence="1 2" key="1">
    <citation type="submission" date="2012-07" db="EMBL/GenBank/DDBJ databases">
        <title>The Genome Sequence of Fusobacterium ulcerans 12_1B.</title>
        <authorList>
            <consortium name="The Broad Institute Genome Sequencing Platform"/>
            <person name="Earl A."/>
            <person name="Ward D."/>
            <person name="Feldgarden M."/>
            <person name="Gevers D."/>
            <person name="Strauss J."/>
            <person name="Ambrose C.E."/>
            <person name="Allen-Vercoe E."/>
            <person name="Walker B."/>
            <person name="Young S.K."/>
            <person name="Zeng Q."/>
            <person name="Gargeya S."/>
            <person name="Fitzgerald M."/>
            <person name="Haas B."/>
            <person name="Abouelleil A."/>
            <person name="Alvarado L."/>
            <person name="Arachchi H.M."/>
            <person name="Berlin A.M."/>
            <person name="Chapman S.B."/>
            <person name="Goldberg J."/>
            <person name="Griggs A."/>
            <person name="Gujja S."/>
            <person name="Hansen M."/>
            <person name="Howarth C."/>
            <person name="Imamovic A."/>
            <person name="Larimer J."/>
            <person name="McCowen C."/>
            <person name="Montmayeur A."/>
            <person name="Murphy C."/>
            <person name="Neiman D."/>
            <person name="Pearson M."/>
            <person name="Priest M."/>
            <person name="Roberts A."/>
            <person name="Saif S."/>
            <person name="Shea T."/>
            <person name="Sisk P."/>
            <person name="Sykes S."/>
            <person name="Wortman J."/>
            <person name="Nusbaum C."/>
            <person name="Birren B."/>
        </authorList>
    </citation>
    <scope>NUCLEOTIDE SEQUENCE [LARGE SCALE GENOMIC DNA]</scope>
    <source>
        <strain evidence="1 2">12_1B</strain>
    </source>
</reference>
<name>H1PQH3_9FUSO</name>
<evidence type="ECO:0000313" key="2">
    <source>
        <dbReference type="Proteomes" id="UP000003233"/>
    </source>
</evidence>
<dbReference type="BioCyc" id="FSP457404-HMP:GTSQ-668-MONOMER"/>
<keyword evidence="2" id="KW-1185">Reference proteome</keyword>
<gene>
    <name evidence="1" type="ORF">HMPREF0402_00666</name>
</gene>
<dbReference type="HOGENOM" id="CLU_086293_0_0_0"/>
<proteinExistence type="predicted"/>
<dbReference type="AlphaFoldDB" id="H1PQH3"/>
<dbReference type="Pfam" id="PF09684">
    <property type="entry name" value="Tail_P2_I"/>
    <property type="match status" value="1"/>
</dbReference>
<accession>H1PQH3</accession>
<dbReference type="Proteomes" id="UP000003233">
    <property type="component" value="Unassembled WGS sequence"/>
</dbReference>
<dbReference type="PATRIC" id="fig|457404.5.peg.597"/>
<organism evidence="1 2">
    <name type="scientific">Fusobacterium ulcerans 12-1B</name>
    <dbReference type="NCBI Taxonomy" id="457404"/>
    <lineage>
        <taxon>Bacteria</taxon>
        <taxon>Fusobacteriati</taxon>
        <taxon>Fusobacteriota</taxon>
        <taxon>Fusobacteriia</taxon>
        <taxon>Fusobacteriales</taxon>
        <taxon>Fusobacteriaceae</taxon>
        <taxon>Fusobacterium</taxon>
    </lineage>
</organism>
<dbReference type="EMBL" id="AGWJ02000002">
    <property type="protein sequence ID" value="EHO83648.1"/>
    <property type="molecule type" value="Genomic_DNA"/>
</dbReference>
<dbReference type="InterPro" id="IPR006521">
    <property type="entry name" value="Tail_protein_I"/>
</dbReference>
<protein>
    <submittedName>
        <fullName evidence="1">Phage tail protein I</fullName>
    </submittedName>
</protein>
<sequence length="210" mass="24469">MMNVIYDKGLLKKLAPKIIKDSSILAVTEKLIEKHIISNIKFLVYLDRIDEMSESELDIVARELHVDFYDYSMTVAEKRKSCKTSFAIHAIKGTKAAVVKVLDIFFDNAEIKQWYEYKGTPGYFRVLVNGIVPDTLSKAVERIEDAKKKSQHLEKLIFLSKSDQKFYSGFHIMQGQKMKFYPAKVDFYFKESTLNIKRGLSQYIEETRRE</sequence>
<evidence type="ECO:0000313" key="1">
    <source>
        <dbReference type="EMBL" id="EHO83648.1"/>
    </source>
</evidence>
<dbReference type="RefSeq" id="WP_008696035.1">
    <property type="nucleotide sequence ID" value="NZ_KE161007.1"/>
</dbReference>